<dbReference type="Gene3D" id="2.40.128.20">
    <property type="match status" value="1"/>
</dbReference>
<reference evidence="2" key="1">
    <citation type="submission" date="2014-03" db="EMBL/GenBank/DDBJ databases">
        <title>The sialotranscriptome of Amblyomma triste, Amblyomma parvum and Amblyomma cajennense ticks, uncovered by 454-based RNA-seq.</title>
        <authorList>
            <person name="Garcia G.R."/>
            <person name="Gardinassi L.G."/>
            <person name="Ribeiro J.M."/>
            <person name="Anatriello E."/>
            <person name="Ferreira B.R."/>
            <person name="Moreira H.N."/>
            <person name="Mafra C."/>
            <person name="Olegario M.M."/>
            <person name="Szabo P.J."/>
            <person name="Miranda-Santos I.K."/>
            <person name="Maruyama S.R."/>
        </authorList>
    </citation>
    <scope>NUCLEOTIDE SEQUENCE</scope>
    <source>
        <strain evidence="2">Mato Grasso do Sul</strain>
        <tissue evidence="2">Salivary glands</tissue>
    </source>
</reference>
<dbReference type="GO" id="GO:0030682">
    <property type="term" value="P:symbiont-mediated perturbation of host defenses"/>
    <property type="evidence" value="ECO:0007669"/>
    <property type="project" value="InterPro"/>
</dbReference>
<sequence>MTGRTTFFALTLITLSLRSSEELKQDSGNGNNDLDIIKVLNTSQPQWLYYQTYDNAISLPSMDLGITFYELARTCIYNKMTDISKQYYNFTLNLMLGEERNTLTYVGIYDTEGDASNGQPSSMKVYNETGGGPFFEMKLGYFDTDGGCSVFFVTVYEEETTQESPDCELYVPHSKISTGPSDGCMQYFNSCCNPSKKYKPYKDTCTPW</sequence>
<protein>
    <submittedName>
        <fullName evidence="2">Putative lipocalin-2 1</fullName>
    </submittedName>
</protein>
<evidence type="ECO:0000313" key="2">
    <source>
        <dbReference type="EMBL" id="JAC30986.1"/>
    </source>
</evidence>
<proteinExistence type="evidence at transcript level"/>
<dbReference type="SUPFAM" id="SSF50814">
    <property type="entry name" value="Lipocalins"/>
    <property type="match status" value="1"/>
</dbReference>
<dbReference type="InterPro" id="IPR002970">
    <property type="entry name" value="Tick_his-bd"/>
</dbReference>
<evidence type="ECO:0000256" key="1">
    <source>
        <dbReference type="SAM" id="SignalP"/>
    </source>
</evidence>
<dbReference type="Pfam" id="PF02098">
    <property type="entry name" value="His_binding"/>
    <property type="match status" value="1"/>
</dbReference>
<keyword evidence="1" id="KW-0732">Signal</keyword>
<feature type="signal peptide" evidence="1">
    <location>
        <begin position="1"/>
        <end position="20"/>
    </location>
</feature>
<name>A0A023G9T0_AMBTT</name>
<accession>A0A023G9T0</accession>
<organism evidence="2">
    <name type="scientific">Amblyomma triste</name>
    <name type="common">Neotropical tick</name>
    <dbReference type="NCBI Taxonomy" id="251400"/>
    <lineage>
        <taxon>Eukaryota</taxon>
        <taxon>Metazoa</taxon>
        <taxon>Ecdysozoa</taxon>
        <taxon>Arthropoda</taxon>
        <taxon>Chelicerata</taxon>
        <taxon>Arachnida</taxon>
        <taxon>Acari</taxon>
        <taxon>Parasitiformes</taxon>
        <taxon>Ixodida</taxon>
        <taxon>Ixodoidea</taxon>
        <taxon>Ixodidae</taxon>
        <taxon>Amblyomminae</taxon>
        <taxon>Amblyomma</taxon>
    </lineage>
</organism>
<dbReference type="GO" id="GO:0043176">
    <property type="term" value="F:amine binding"/>
    <property type="evidence" value="ECO:0007669"/>
    <property type="project" value="InterPro"/>
</dbReference>
<dbReference type="EMBL" id="GBBM01004432">
    <property type="protein sequence ID" value="JAC30986.1"/>
    <property type="molecule type" value="mRNA"/>
</dbReference>
<dbReference type="AlphaFoldDB" id="A0A023G9T0"/>
<dbReference type="InterPro" id="IPR012674">
    <property type="entry name" value="Calycin"/>
</dbReference>
<feature type="chain" id="PRO_5001518437" evidence="1">
    <location>
        <begin position="21"/>
        <end position="208"/>
    </location>
</feature>